<organism evidence="1 2">
    <name type="scientific">Hypoxylon rubiginosum</name>
    <dbReference type="NCBI Taxonomy" id="110542"/>
    <lineage>
        <taxon>Eukaryota</taxon>
        <taxon>Fungi</taxon>
        <taxon>Dikarya</taxon>
        <taxon>Ascomycota</taxon>
        <taxon>Pezizomycotina</taxon>
        <taxon>Sordariomycetes</taxon>
        <taxon>Xylariomycetidae</taxon>
        <taxon>Xylariales</taxon>
        <taxon>Hypoxylaceae</taxon>
        <taxon>Hypoxylon</taxon>
    </lineage>
</organism>
<comment type="caution">
    <text evidence="1">The sequence shown here is derived from an EMBL/GenBank/DDBJ whole genome shotgun (WGS) entry which is preliminary data.</text>
</comment>
<sequence>MSLSAEDDSRLREYLSQCRLEQVVTIALCGPRGAGKLSLLRRRSTGMLDDDDDDQLNRSLWQKREYLHGAWFFVRWTTHTKAKETADTTHSDRIALRGHVAEADGCLLVYDAASKDSLVGLRQLYETIHEPLHVGDKRKPVVVVANKVDLVRETEELALREGIAFAKSIDSILIKASAKDAIGFDDMLVEIVSRVVLSWISRTDEL</sequence>
<name>A0ACC0DIL9_9PEZI</name>
<protein>
    <submittedName>
        <fullName evidence="1">P-loop containing nucleoside triphosphate hydrolase protein</fullName>
    </submittedName>
</protein>
<evidence type="ECO:0000313" key="2">
    <source>
        <dbReference type="Proteomes" id="UP001497680"/>
    </source>
</evidence>
<keyword evidence="2" id="KW-1185">Reference proteome</keyword>
<accession>A0ACC0DIL9</accession>
<keyword evidence="1" id="KW-0378">Hydrolase</keyword>
<gene>
    <name evidence="1" type="ORF">F4821DRAFT_225191</name>
</gene>
<reference evidence="1 2" key="1">
    <citation type="journal article" date="2022" name="New Phytol.">
        <title>Ecological generalism drives hyperdiversity of secondary metabolite gene clusters in xylarialean endophytes.</title>
        <authorList>
            <person name="Franco M.E.E."/>
            <person name="Wisecaver J.H."/>
            <person name="Arnold A.E."/>
            <person name="Ju Y.M."/>
            <person name="Slot J.C."/>
            <person name="Ahrendt S."/>
            <person name="Moore L.P."/>
            <person name="Eastman K.E."/>
            <person name="Scott K."/>
            <person name="Konkel Z."/>
            <person name="Mondo S.J."/>
            <person name="Kuo A."/>
            <person name="Hayes R.D."/>
            <person name="Haridas S."/>
            <person name="Andreopoulos B."/>
            <person name="Riley R."/>
            <person name="LaButti K."/>
            <person name="Pangilinan J."/>
            <person name="Lipzen A."/>
            <person name="Amirebrahimi M."/>
            <person name="Yan J."/>
            <person name="Adam C."/>
            <person name="Keymanesh K."/>
            <person name="Ng V."/>
            <person name="Louie K."/>
            <person name="Northen T."/>
            <person name="Drula E."/>
            <person name="Henrissat B."/>
            <person name="Hsieh H.M."/>
            <person name="Youens-Clark K."/>
            <person name="Lutzoni F."/>
            <person name="Miadlikowska J."/>
            <person name="Eastwood D.C."/>
            <person name="Hamelin R.C."/>
            <person name="Grigoriev I.V."/>
            <person name="U'Ren J.M."/>
        </authorList>
    </citation>
    <scope>NUCLEOTIDE SEQUENCE [LARGE SCALE GENOMIC DNA]</scope>
    <source>
        <strain evidence="1 2">ER1909</strain>
    </source>
</reference>
<evidence type="ECO:0000313" key="1">
    <source>
        <dbReference type="EMBL" id="KAI6092241.1"/>
    </source>
</evidence>
<dbReference type="EMBL" id="MU394284">
    <property type="protein sequence ID" value="KAI6092241.1"/>
    <property type="molecule type" value="Genomic_DNA"/>
</dbReference>
<dbReference type="Proteomes" id="UP001497680">
    <property type="component" value="Unassembled WGS sequence"/>
</dbReference>
<proteinExistence type="predicted"/>